<dbReference type="Proteomes" id="UP001488838">
    <property type="component" value="Unassembled WGS sequence"/>
</dbReference>
<evidence type="ECO:0000313" key="3">
    <source>
        <dbReference type="Proteomes" id="UP001488838"/>
    </source>
</evidence>
<comment type="caution">
    <text evidence="2">The sequence shown here is derived from an EMBL/GenBank/DDBJ whole genome shotgun (WGS) entry which is preliminary data.</text>
</comment>
<keyword evidence="3" id="KW-1185">Reference proteome</keyword>
<reference evidence="2 3" key="1">
    <citation type="journal article" date="2023" name="bioRxiv">
        <title>Conserved and derived expression patterns and positive selection on dental genes reveal complex evolutionary context of ever-growing rodent molars.</title>
        <authorList>
            <person name="Calamari Z.T."/>
            <person name="Song A."/>
            <person name="Cohen E."/>
            <person name="Akter M."/>
            <person name="Roy R.D."/>
            <person name="Hallikas O."/>
            <person name="Christensen M.M."/>
            <person name="Li P."/>
            <person name="Marangoni P."/>
            <person name="Jernvall J."/>
            <person name="Klein O.D."/>
        </authorList>
    </citation>
    <scope>NUCLEOTIDE SEQUENCE [LARGE SCALE GENOMIC DNA]</scope>
    <source>
        <strain evidence="2">V071</strain>
    </source>
</reference>
<dbReference type="EMBL" id="JBBHLL010000118">
    <property type="protein sequence ID" value="KAK7814897.1"/>
    <property type="molecule type" value="Genomic_DNA"/>
</dbReference>
<name>A0AAW0IKG1_MYOGA</name>
<proteinExistence type="predicted"/>
<feature type="compositionally biased region" description="Basic and acidic residues" evidence="1">
    <location>
        <begin position="117"/>
        <end position="126"/>
    </location>
</feature>
<feature type="compositionally biased region" description="Pro residues" evidence="1">
    <location>
        <begin position="130"/>
        <end position="143"/>
    </location>
</feature>
<accession>A0AAW0IKG1</accession>
<gene>
    <name evidence="2" type="ORF">U0070_026398</name>
</gene>
<protein>
    <submittedName>
        <fullName evidence="2">Uncharacterized protein</fullName>
    </submittedName>
</protein>
<organism evidence="2 3">
    <name type="scientific">Myodes glareolus</name>
    <name type="common">Bank vole</name>
    <name type="synonym">Clethrionomys glareolus</name>
    <dbReference type="NCBI Taxonomy" id="447135"/>
    <lineage>
        <taxon>Eukaryota</taxon>
        <taxon>Metazoa</taxon>
        <taxon>Chordata</taxon>
        <taxon>Craniata</taxon>
        <taxon>Vertebrata</taxon>
        <taxon>Euteleostomi</taxon>
        <taxon>Mammalia</taxon>
        <taxon>Eutheria</taxon>
        <taxon>Euarchontoglires</taxon>
        <taxon>Glires</taxon>
        <taxon>Rodentia</taxon>
        <taxon>Myomorpha</taxon>
        <taxon>Muroidea</taxon>
        <taxon>Cricetidae</taxon>
        <taxon>Arvicolinae</taxon>
        <taxon>Myodes</taxon>
    </lineage>
</organism>
<feature type="compositionally biased region" description="Basic and acidic residues" evidence="1">
    <location>
        <begin position="144"/>
        <end position="158"/>
    </location>
</feature>
<evidence type="ECO:0000313" key="2">
    <source>
        <dbReference type="EMBL" id="KAK7814897.1"/>
    </source>
</evidence>
<sequence length="171" mass="18659">MGAGIDDLGHQAHLKISFDQRDHILSSGLETASAWGKSKVLLLGASDQVGTHLLQRLHVAAGERDPDAMDRHLRLHGRLPGVFESHGCGAGFLTDLFLGGERTATHGKNSSAQNRPDLSRSLDRLLSRSRPPPPPPPPPPPRPRSLDRDRRSRDRDLDLCLDQGQENGIKA</sequence>
<dbReference type="AlphaFoldDB" id="A0AAW0IKG1"/>
<evidence type="ECO:0000256" key="1">
    <source>
        <dbReference type="SAM" id="MobiDB-lite"/>
    </source>
</evidence>
<feature type="region of interest" description="Disordered" evidence="1">
    <location>
        <begin position="104"/>
        <end position="171"/>
    </location>
</feature>